<keyword evidence="5" id="KW-1185">Reference proteome</keyword>
<evidence type="ECO:0000256" key="2">
    <source>
        <dbReference type="SAM" id="MobiDB-lite"/>
    </source>
</evidence>
<feature type="signal peptide" evidence="3">
    <location>
        <begin position="1"/>
        <end position="22"/>
    </location>
</feature>
<dbReference type="PANTHER" id="PTHR31650:SF25">
    <property type="entry name" value="WAX ESTER SYNTHASE_DIACYLGLYCEROL ACYLTRANSFERASE 2"/>
    <property type="match status" value="1"/>
</dbReference>
<accession>A0ABQ7ZRN4</accession>
<evidence type="ECO:0000256" key="1">
    <source>
        <dbReference type="SAM" id="Coils"/>
    </source>
</evidence>
<dbReference type="Proteomes" id="UP000824890">
    <property type="component" value="Unassembled WGS sequence"/>
</dbReference>
<protein>
    <recommendedName>
        <fullName evidence="6">Diacylglycerol O-acyltransferase</fullName>
    </recommendedName>
</protein>
<reference evidence="4 5" key="1">
    <citation type="submission" date="2021-05" db="EMBL/GenBank/DDBJ databases">
        <title>Genome Assembly of Synthetic Allotetraploid Brassica napus Reveals Homoeologous Exchanges between Subgenomes.</title>
        <authorList>
            <person name="Davis J.T."/>
        </authorList>
    </citation>
    <scope>NUCLEOTIDE SEQUENCE [LARGE SCALE GENOMIC DNA]</scope>
    <source>
        <strain evidence="5">cv. Da-Ae</strain>
        <tissue evidence="4">Seedling</tissue>
    </source>
</reference>
<comment type="caution">
    <text evidence="4">The sequence shown here is derived from an EMBL/GenBank/DDBJ whole genome shotgun (WGS) entry which is preliminary data.</text>
</comment>
<feature type="region of interest" description="Disordered" evidence="2">
    <location>
        <begin position="314"/>
        <end position="473"/>
    </location>
</feature>
<feature type="compositionally biased region" description="Polar residues" evidence="2">
    <location>
        <begin position="368"/>
        <end position="380"/>
    </location>
</feature>
<evidence type="ECO:0008006" key="6">
    <source>
        <dbReference type="Google" id="ProtNLM"/>
    </source>
</evidence>
<name>A0ABQ7ZRN4_BRANA</name>
<feature type="chain" id="PRO_5046581971" description="Diacylglycerol O-acyltransferase" evidence="3">
    <location>
        <begin position="23"/>
        <end position="581"/>
    </location>
</feature>
<feature type="non-terminal residue" evidence="4">
    <location>
        <position position="581"/>
    </location>
</feature>
<feature type="compositionally biased region" description="Low complexity" evidence="2">
    <location>
        <begin position="344"/>
        <end position="367"/>
    </location>
</feature>
<dbReference type="EMBL" id="JAGKQM010000014">
    <property type="protein sequence ID" value="KAH0882902.1"/>
    <property type="molecule type" value="Genomic_DNA"/>
</dbReference>
<dbReference type="PANTHER" id="PTHR31650">
    <property type="entry name" value="O-ACYLTRANSFERASE (WSD1-LIKE) FAMILY PROTEIN"/>
    <property type="match status" value="1"/>
</dbReference>
<keyword evidence="3" id="KW-0732">Signal</keyword>
<feature type="coiled-coil region" evidence="1">
    <location>
        <begin position="516"/>
        <end position="557"/>
    </location>
</feature>
<dbReference type="InterPro" id="IPR045034">
    <property type="entry name" value="O-acyltransferase_WSD1-like"/>
</dbReference>
<gene>
    <name evidence="4" type="ORF">HID58_058998</name>
</gene>
<organism evidence="4 5">
    <name type="scientific">Brassica napus</name>
    <name type="common">Rape</name>
    <dbReference type="NCBI Taxonomy" id="3708"/>
    <lineage>
        <taxon>Eukaryota</taxon>
        <taxon>Viridiplantae</taxon>
        <taxon>Streptophyta</taxon>
        <taxon>Embryophyta</taxon>
        <taxon>Tracheophyta</taxon>
        <taxon>Spermatophyta</taxon>
        <taxon>Magnoliopsida</taxon>
        <taxon>eudicotyledons</taxon>
        <taxon>Gunneridae</taxon>
        <taxon>Pentapetalae</taxon>
        <taxon>rosids</taxon>
        <taxon>malvids</taxon>
        <taxon>Brassicales</taxon>
        <taxon>Brassicaceae</taxon>
        <taxon>Brassiceae</taxon>
        <taxon>Brassica</taxon>
    </lineage>
</organism>
<sequence>MLSWALITRNHVLLLLQETGHGEQNVKAKWIPTKVKVEEHVIVPHIDPNIENPDQFLEDYTTKMAISAMDKSKTLWEFHLLKLKTSHAGSVAVARFHNSLGDGMSLMSLLLACTRKTCDPRHYLLSPKEKQCDTCLLVIVRLLFHTCIEIFKSMVIVCFPGDKATPLKGKPGATVSINKFIHRIISLDDVKVVKNAMNMVHMEKSSKLRKVLEKRLHGVIFFNLPPNRNIEDLAKMMEKGSKSRWGNSIGYFSIIMIWGSGNVHDDIFILVSEGEGNKYLLNCHLTRLTRLQNFSLKTQSLSFHLHRRRFRWRPLPASMAKKKPPKKKLSGRLPTGVTKSPTFSPKSLAPNSSSAAKSKPKSDLSLAGTSAQMTQISSPAQEDPKYSLAKQSETKALETLAADSPPAPSKEADVLAPASKEGKKREGKKPIKSLLPIVGQPAVTTNTVDPKNAKLPAPKRTAGTHKEKPADAPAYKEILTSSLSPSIADIAASPGSQGHSGSSVSVLPACDVSWNAREASEEVEMITQRLQEVESELKQSREENLQFQKRLENMETLVQSITNLMSHDLSKGNLCVDLSAE</sequence>
<feature type="compositionally biased region" description="Basic residues" evidence="2">
    <location>
        <begin position="320"/>
        <end position="330"/>
    </location>
</feature>
<evidence type="ECO:0000313" key="5">
    <source>
        <dbReference type="Proteomes" id="UP000824890"/>
    </source>
</evidence>
<proteinExistence type="predicted"/>
<evidence type="ECO:0000256" key="3">
    <source>
        <dbReference type="SAM" id="SignalP"/>
    </source>
</evidence>
<evidence type="ECO:0000313" key="4">
    <source>
        <dbReference type="EMBL" id="KAH0882902.1"/>
    </source>
</evidence>
<keyword evidence="1" id="KW-0175">Coiled coil</keyword>